<dbReference type="Proteomes" id="UP000829447">
    <property type="component" value="Linkage Group LG17"/>
</dbReference>
<reference evidence="1 2" key="1">
    <citation type="journal article" date="2022" name="bioRxiv">
        <title>An ancient truncated duplication of the anti-Mullerian hormone receptor type 2 gene is a potential conserved master sex determinant in the Pangasiidae catfish family.</title>
        <authorList>
            <person name="Wen M."/>
            <person name="Pan Q."/>
            <person name="Jouanno E."/>
            <person name="Montfort J."/>
            <person name="Zahm M."/>
            <person name="Cabau C."/>
            <person name="Klopp C."/>
            <person name="Iampietro C."/>
            <person name="Roques C."/>
            <person name="Bouchez O."/>
            <person name="Castinel A."/>
            <person name="Donnadieu C."/>
            <person name="Parrinello H."/>
            <person name="Poncet C."/>
            <person name="Belmonte E."/>
            <person name="Gautier V."/>
            <person name="Avarre J.-C."/>
            <person name="Dugue R."/>
            <person name="Gustiano R."/>
            <person name="Ha T.T.T."/>
            <person name="Campet M."/>
            <person name="Sriphairoj K."/>
            <person name="Ribolli J."/>
            <person name="de Almeida F.L."/>
            <person name="Desvignes T."/>
            <person name="Postlethwait J.H."/>
            <person name="Bucao C.F."/>
            <person name="Robinson-Rechavi M."/>
            <person name="Bobe J."/>
            <person name="Herpin A."/>
            <person name="Guiguen Y."/>
        </authorList>
    </citation>
    <scope>NUCLEOTIDE SEQUENCE [LARGE SCALE GENOMIC DNA]</scope>
    <source>
        <strain evidence="1">YG-Dec2019</strain>
    </source>
</reference>
<sequence length="78" mass="8719">IFIAANISFFQLHLSGNTLGTSVEVLGLRSSENDTKSNSDIRFMNQLSYQGSQWNKSVKVSSDLTVHSHRFYLLLGDP</sequence>
<dbReference type="EMBL" id="CM040470">
    <property type="protein sequence ID" value="MCI4387980.1"/>
    <property type="molecule type" value="Genomic_DNA"/>
</dbReference>
<organism evidence="1 2">
    <name type="scientific">Pangasianodon gigas</name>
    <name type="common">Mekong giant catfish</name>
    <name type="synonym">Pangasius gigas</name>
    <dbReference type="NCBI Taxonomy" id="30993"/>
    <lineage>
        <taxon>Eukaryota</taxon>
        <taxon>Metazoa</taxon>
        <taxon>Chordata</taxon>
        <taxon>Craniata</taxon>
        <taxon>Vertebrata</taxon>
        <taxon>Euteleostomi</taxon>
        <taxon>Actinopterygii</taxon>
        <taxon>Neopterygii</taxon>
        <taxon>Teleostei</taxon>
        <taxon>Ostariophysi</taxon>
        <taxon>Siluriformes</taxon>
        <taxon>Pangasiidae</taxon>
        <taxon>Pangasianodon</taxon>
    </lineage>
</organism>
<comment type="caution">
    <text evidence="1">The sequence shown here is derived from an EMBL/GenBank/DDBJ whole genome shotgun (WGS) entry which is preliminary data.</text>
</comment>
<keyword evidence="2" id="KW-1185">Reference proteome</keyword>
<evidence type="ECO:0000313" key="2">
    <source>
        <dbReference type="Proteomes" id="UP000829447"/>
    </source>
</evidence>
<feature type="non-terminal residue" evidence="1">
    <location>
        <position position="1"/>
    </location>
</feature>
<gene>
    <name evidence="1" type="ORF">PGIGA_G00080320</name>
</gene>
<protein>
    <submittedName>
        <fullName evidence="1">Uncharacterized protein</fullName>
    </submittedName>
</protein>
<name>A0ACC5XA18_PANGG</name>
<accession>A0ACC5XA18</accession>
<evidence type="ECO:0000313" key="1">
    <source>
        <dbReference type="EMBL" id="MCI4387980.1"/>
    </source>
</evidence>
<proteinExistence type="predicted"/>